<evidence type="ECO:0000313" key="2">
    <source>
        <dbReference type="Proteomes" id="UP000064967"/>
    </source>
</evidence>
<sequence>MSHVSVKFASFGLRLPTYAGEARAGAPLAVMPGAVATVRREQCP</sequence>
<dbReference type="RefSeq" id="WP_275936695.1">
    <property type="nucleotide sequence ID" value="NZ_CP012333.1"/>
</dbReference>
<protein>
    <submittedName>
        <fullName evidence="1">Uncharacterized protein</fullName>
    </submittedName>
</protein>
<evidence type="ECO:0000313" key="1">
    <source>
        <dbReference type="EMBL" id="AKV02607.1"/>
    </source>
</evidence>
<proteinExistence type="predicted"/>
<dbReference type="STRING" id="1391654.AKJ09_09270"/>
<accession>A0A0K1QAA4</accession>
<gene>
    <name evidence="1" type="ORF">AKJ09_09270</name>
</gene>
<dbReference type="AlphaFoldDB" id="A0A0K1QAA4"/>
<organism evidence="1 2">
    <name type="scientific">Labilithrix luteola</name>
    <dbReference type="NCBI Taxonomy" id="1391654"/>
    <lineage>
        <taxon>Bacteria</taxon>
        <taxon>Pseudomonadati</taxon>
        <taxon>Myxococcota</taxon>
        <taxon>Polyangia</taxon>
        <taxon>Polyangiales</taxon>
        <taxon>Labilitrichaceae</taxon>
        <taxon>Labilithrix</taxon>
    </lineage>
</organism>
<reference evidence="1 2" key="1">
    <citation type="submission" date="2015-08" db="EMBL/GenBank/DDBJ databases">
        <authorList>
            <person name="Babu N.S."/>
            <person name="Beckwith C.J."/>
            <person name="Beseler K.G."/>
            <person name="Brison A."/>
            <person name="Carone J.V."/>
            <person name="Caskin T.P."/>
            <person name="Diamond M."/>
            <person name="Durham M.E."/>
            <person name="Foxe J.M."/>
            <person name="Go M."/>
            <person name="Henderson B.A."/>
            <person name="Jones I.B."/>
            <person name="McGettigan J.A."/>
            <person name="Micheletti S.J."/>
            <person name="Nasrallah M.E."/>
            <person name="Ortiz D."/>
            <person name="Piller C.R."/>
            <person name="Privatt S.R."/>
            <person name="Schneider S.L."/>
            <person name="Sharp S."/>
            <person name="Smith T.C."/>
            <person name="Stanton J.D."/>
            <person name="Ullery H.E."/>
            <person name="Wilson R.J."/>
            <person name="Serrano M.G."/>
            <person name="Buck G."/>
            <person name="Lee V."/>
            <person name="Wang Y."/>
            <person name="Carvalho R."/>
            <person name="Voegtly L."/>
            <person name="Shi R."/>
            <person name="Duckworth R."/>
            <person name="Johnson A."/>
            <person name="Loviza R."/>
            <person name="Walstead R."/>
            <person name="Shah Z."/>
            <person name="Kiflezghi M."/>
            <person name="Wade K."/>
            <person name="Ball S.L."/>
            <person name="Bradley K.W."/>
            <person name="Asai D.J."/>
            <person name="Bowman C.A."/>
            <person name="Russell D.A."/>
            <person name="Pope W.H."/>
            <person name="Jacobs-Sera D."/>
            <person name="Hendrix R.W."/>
            <person name="Hatfull G.F."/>
        </authorList>
    </citation>
    <scope>NUCLEOTIDE SEQUENCE [LARGE SCALE GENOMIC DNA]</scope>
    <source>
        <strain evidence="1 2">DSM 27648</strain>
    </source>
</reference>
<dbReference type="EMBL" id="CP012333">
    <property type="protein sequence ID" value="AKV02607.1"/>
    <property type="molecule type" value="Genomic_DNA"/>
</dbReference>
<dbReference type="Proteomes" id="UP000064967">
    <property type="component" value="Chromosome"/>
</dbReference>
<dbReference type="KEGG" id="llu:AKJ09_09270"/>
<name>A0A0K1QAA4_9BACT</name>
<keyword evidence="2" id="KW-1185">Reference proteome</keyword>